<organism evidence="1 2">
    <name type="scientific">Burkholderia cepacia</name>
    <name type="common">Pseudomonas cepacia</name>
    <dbReference type="NCBI Taxonomy" id="292"/>
    <lineage>
        <taxon>Bacteria</taxon>
        <taxon>Pseudomonadati</taxon>
        <taxon>Pseudomonadota</taxon>
        <taxon>Betaproteobacteria</taxon>
        <taxon>Burkholderiales</taxon>
        <taxon>Burkholderiaceae</taxon>
        <taxon>Burkholderia</taxon>
        <taxon>Burkholderia cepacia complex</taxon>
    </lineage>
</organism>
<evidence type="ECO:0000313" key="2">
    <source>
        <dbReference type="Proteomes" id="UP000069001"/>
    </source>
</evidence>
<dbReference type="EMBL" id="LOYH01000091">
    <property type="protein sequence ID" value="KVK75669.1"/>
    <property type="molecule type" value="Genomic_DNA"/>
</dbReference>
<dbReference type="RefSeq" id="WP_059731959.1">
    <property type="nucleotide sequence ID" value="NZ_LOYH01000091.1"/>
</dbReference>
<name>A0A103Z946_BURCE</name>
<evidence type="ECO:0000313" key="1">
    <source>
        <dbReference type="EMBL" id="KVK75669.1"/>
    </source>
</evidence>
<sequence>MTYMKALATAEDGFYPLGTSGYWHGGIHFGEKTGKALKQSEGVCAIAAGEVVAYRLDSTYPELTYNEPKPPERYALYSTGFVLVRHTLTLPPVPPKKPPPHARARGCIRSQCDASGTSSRAVQSAAR</sequence>
<dbReference type="Proteomes" id="UP000069001">
    <property type="component" value="Unassembled WGS sequence"/>
</dbReference>
<gene>
    <name evidence="1" type="ORF">WS90_26465</name>
</gene>
<protein>
    <submittedName>
        <fullName evidence="1">Uncharacterized protein</fullName>
    </submittedName>
</protein>
<proteinExistence type="predicted"/>
<dbReference type="AlphaFoldDB" id="A0A103Z946"/>
<reference evidence="1 2" key="1">
    <citation type="submission" date="2015-11" db="EMBL/GenBank/DDBJ databases">
        <title>Expanding the genomic diversity of Burkholderia species for the development of highly accurate diagnostics.</title>
        <authorList>
            <person name="Sahl J."/>
            <person name="Keim P."/>
            <person name="Wagner D."/>
        </authorList>
    </citation>
    <scope>NUCLEOTIDE SEQUENCE [LARGE SCALE GENOMIC DNA]</scope>
    <source>
        <strain evidence="1 2">MSMB1302</strain>
    </source>
</reference>
<comment type="caution">
    <text evidence="1">The sequence shown here is derived from an EMBL/GenBank/DDBJ whole genome shotgun (WGS) entry which is preliminary data.</text>
</comment>
<accession>A0A103Z946</accession>